<comment type="similarity">
    <text evidence="2">Belongs to the PpiC/parvulin rotamase family.</text>
</comment>
<feature type="domain" description="PpiC" evidence="10">
    <location>
        <begin position="147"/>
        <end position="237"/>
    </location>
</feature>
<proteinExistence type="inferred from homology"/>
<evidence type="ECO:0000256" key="9">
    <source>
        <dbReference type="SAM" id="SignalP"/>
    </source>
</evidence>
<gene>
    <name evidence="11" type="ORF">KD146_15295</name>
</gene>
<dbReference type="InterPro" id="IPR046357">
    <property type="entry name" value="PPIase_dom_sf"/>
</dbReference>
<evidence type="ECO:0000256" key="8">
    <source>
        <dbReference type="PROSITE-ProRule" id="PRU00278"/>
    </source>
</evidence>
<dbReference type="PANTHER" id="PTHR47245:SF2">
    <property type="entry name" value="PEPTIDYL-PROLYL CIS-TRANS ISOMERASE HP_0175-RELATED"/>
    <property type="match status" value="1"/>
</dbReference>
<dbReference type="PROSITE" id="PS50198">
    <property type="entry name" value="PPIC_PPIASE_2"/>
    <property type="match status" value="1"/>
</dbReference>
<dbReference type="Pfam" id="PF00639">
    <property type="entry name" value="Rotamase"/>
    <property type="match status" value="1"/>
</dbReference>
<feature type="chain" id="PRO_5037782425" description="Parvulin-like PPIase" evidence="9">
    <location>
        <begin position="30"/>
        <end position="297"/>
    </location>
</feature>
<name>A0A942EDP9_9HYPH</name>
<sequence>MKFSPMRLACTAGVIAAMMAGTALTPSMAQDAPAAVMPETVVATVDGSPITEADLGFAAEDLAQELQQMPPEQRKPFLVRVLIDMKVMAKAGEAAGMADTPLFKQRLQYLQDRSLRRAYFAETIAQGVTEEAVRAEYDKLVADFQPSPEIRASHILVPTEEEAQAVKAELDGGADFATLAKEKSIDPGAANGGDLGFFGKGMMVAPFETAAYGLTEIGQVSEPVQSQFGWHVIRLEEKRDSAPPAFEQVAPQLQQQLLMTTFDDTVAKLMEGVAIDIPDAELSAAVDAQTETEAPAQ</sequence>
<evidence type="ECO:0000256" key="3">
    <source>
        <dbReference type="ARBA" id="ARBA00013194"/>
    </source>
</evidence>
<dbReference type="SUPFAM" id="SSF54534">
    <property type="entry name" value="FKBP-like"/>
    <property type="match status" value="1"/>
</dbReference>
<keyword evidence="12" id="KW-1185">Reference proteome</keyword>
<evidence type="ECO:0000256" key="1">
    <source>
        <dbReference type="ARBA" id="ARBA00000971"/>
    </source>
</evidence>
<dbReference type="InterPro" id="IPR000297">
    <property type="entry name" value="PPIase_PpiC"/>
</dbReference>
<evidence type="ECO:0000256" key="2">
    <source>
        <dbReference type="ARBA" id="ARBA00007656"/>
    </source>
</evidence>
<organism evidence="11 12">
    <name type="scientific">Devosia litorisediminis</name>
    <dbReference type="NCBI Taxonomy" id="2829817"/>
    <lineage>
        <taxon>Bacteria</taxon>
        <taxon>Pseudomonadati</taxon>
        <taxon>Pseudomonadota</taxon>
        <taxon>Alphaproteobacteria</taxon>
        <taxon>Hyphomicrobiales</taxon>
        <taxon>Devosiaceae</taxon>
        <taxon>Devosia</taxon>
    </lineage>
</organism>
<protein>
    <recommendedName>
        <fullName evidence="4">Parvulin-like PPIase</fullName>
        <ecNumber evidence="3">5.2.1.8</ecNumber>
    </recommendedName>
    <alternativeName>
        <fullName evidence="6">Peptidyl-prolyl cis-trans isomerase plp</fullName>
    </alternativeName>
    <alternativeName>
        <fullName evidence="7">Rotamase plp</fullName>
    </alternativeName>
</protein>
<keyword evidence="8 11" id="KW-0413">Isomerase</keyword>
<dbReference type="EMBL" id="JAGXTP010000003">
    <property type="protein sequence ID" value="MBS3850065.1"/>
    <property type="molecule type" value="Genomic_DNA"/>
</dbReference>
<dbReference type="PANTHER" id="PTHR47245">
    <property type="entry name" value="PEPTIDYLPROLYL ISOMERASE"/>
    <property type="match status" value="1"/>
</dbReference>
<dbReference type="RefSeq" id="WP_212659707.1">
    <property type="nucleotide sequence ID" value="NZ_JAGXTP010000003.1"/>
</dbReference>
<evidence type="ECO:0000259" key="10">
    <source>
        <dbReference type="PROSITE" id="PS50198"/>
    </source>
</evidence>
<comment type="catalytic activity">
    <reaction evidence="1">
        <text>[protein]-peptidylproline (omega=180) = [protein]-peptidylproline (omega=0)</text>
        <dbReference type="Rhea" id="RHEA:16237"/>
        <dbReference type="Rhea" id="RHEA-COMP:10747"/>
        <dbReference type="Rhea" id="RHEA-COMP:10748"/>
        <dbReference type="ChEBI" id="CHEBI:83833"/>
        <dbReference type="ChEBI" id="CHEBI:83834"/>
        <dbReference type="EC" id="5.2.1.8"/>
    </reaction>
</comment>
<evidence type="ECO:0000313" key="11">
    <source>
        <dbReference type="EMBL" id="MBS3850065.1"/>
    </source>
</evidence>
<reference evidence="11" key="1">
    <citation type="submission" date="2021-04" db="EMBL/GenBank/DDBJ databases">
        <title>Devosia litorisediminis sp. nov., isolated from a sand dune.</title>
        <authorList>
            <person name="Park S."/>
            <person name="Yoon J.-H."/>
        </authorList>
    </citation>
    <scope>NUCLEOTIDE SEQUENCE</scope>
    <source>
        <strain evidence="11">BSSL-BM10</strain>
    </source>
</reference>
<dbReference type="GO" id="GO:0003755">
    <property type="term" value="F:peptidyl-prolyl cis-trans isomerase activity"/>
    <property type="evidence" value="ECO:0007669"/>
    <property type="project" value="UniProtKB-KW"/>
</dbReference>
<keyword evidence="5 8" id="KW-0697">Rotamase</keyword>
<evidence type="ECO:0000256" key="5">
    <source>
        <dbReference type="ARBA" id="ARBA00023110"/>
    </source>
</evidence>
<comment type="caution">
    <text evidence="11">The sequence shown here is derived from an EMBL/GenBank/DDBJ whole genome shotgun (WGS) entry which is preliminary data.</text>
</comment>
<evidence type="ECO:0000256" key="4">
    <source>
        <dbReference type="ARBA" id="ARBA00018370"/>
    </source>
</evidence>
<dbReference type="Gene3D" id="3.10.50.40">
    <property type="match status" value="1"/>
</dbReference>
<evidence type="ECO:0000313" key="12">
    <source>
        <dbReference type="Proteomes" id="UP000678281"/>
    </source>
</evidence>
<evidence type="ECO:0000256" key="6">
    <source>
        <dbReference type="ARBA" id="ARBA00030642"/>
    </source>
</evidence>
<evidence type="ECO:0000256" key="7">
    <source>
        <dbReference type="ARBA" id="ARBA00031484"/>
    </source>
</evidence>
<dbReference type="InterPro" id="IPR050245">
    <property type="entry name" value="PrsA_foldase"/>
</dbReference>
<feature type="signal peptide" evidence="9">
    <location>
        <begin position="1"/>
        <end position="29"/>
    </location>
</feature>
<dbReference type="Proteomes" id="UP000678281">
    <property type="component" value="Unassembled WGS sequence"/>
</dbReference>
<dbReference type="EC" id="5.2.1.8" evidence="3"/>
<accession>A0A942EDP9</accession>
<keyword evidence="9" id="KW-0732">Signal</keyword>
<dbReference type="AlphaFoldDB" id="A0A942EDP9"/>